<reference evidence="1" key="1">
    <citation type="submission" date="2020-03" db="EMBL/GenBank/DDBJ databases">
        <title>Five strains of Vibrio campbellii isolated from Mariana Trench.</title>
        <authorList>
            <person name="Liang J."/>
            <person name="Zhang X.-H."/>
        </authorList>
    </citation>
    <scope>NUCLEOTIDE SEQUENCE</scope>
    <source>
        <strain evidence="1">LJC013</strain>
    </source>
</reference>
<evidence type="ECO:0000313" key="2">
    <source>
        <dbReference type="Proteomes" id="UP001059912"/>
    </source>
</evidence>
<proteinExistence type="predicted"/>
<dbReference type="Proteomes" id="UP001059912">
    <property type="component" value="Chromosome 2"/>
</dbReference>
<dbReference type="Pfam" id="PF19929">
    <property type="entry name" value="DUF6392"/>
    <property type="match status" value="1"/>
</dbReference>
<dbReference type="EMBL" id="CP050471">
    <property type="protein sequence ID" value="UTZ32947.1"/>
    <property type="molecule type" value="Genomic_DNA"/>
</dbReference>
<accession>A0ABY5IF83</accession>
<protein>
    <recommendedName>
        <fullName evidence="3">Pyocin immunity protein</fullName>
    </recommendedName>
</protein>
<organism evidence="1 2">
    <name type="scientific">Vibrio campbellii</name>
    <dbReference type="NCBI Taxonomy" id="680"/>
    <lineage>
        <taxon>Bacteria</taxon>
        <taxon>Pseudomonadati</taxon>
        <taxon>Pseudomonadota</taxon>
        <taxon>Gammaproteobacteria</taxon>
        <taxon>Vibrionales</taxon>
        <taxon>Vibrionaceae</taxon>
        <taxon>Vibrio</taxon>
    </lineage>
</organism>
<dbReference type="RefSeq" id="WP_255903446.1">
    <property type="nucleotide sequence ID" value="NZ_CP050465.1"/>
</dbReference>
<dbReference type="InterPro" id="IPR045657">
    <property type="entry name" value="DUF6392"/>
</dbReference>
<gene>
    <name evidence="1" type="ORF">HB762_16505</name>
</gene>
<evidence type="ECO:0000313" key="1">
    <source>
        <dbReference type="EMBL" id="UTZ32947.1"/>
    </source>
</evidence>
<keyword evidence="2" id="KW-1185">Reference proteome</keyword>
<evidence type="ECO:0008006" key="3">
    <source>
        <dbReference type="Google" id="ProtNLM"/>
    </source>
</evidence>
<sequence length="155" mass="17705">MMVLMDVLNFIAQIGNQTYENFIKENLSNGRYSIDEDSLDHRRISVSDDDLIIEFDRKSNLLFSVEVNDLNGKVFRLPDPFSSVLSRSQVQSLFGDPIYSVPPKKILSIQTGWVEQYSWSDEKSLSVLVYYTYESEVINGLIFMPTSGVSWGEEG</sequence>
<name>A0ABY5IF83_9VIBR</name>